<dbReference type="InterPro" id="IPR037401">
    <property type="entry name" value="SnoaL-like"/>
</dbReference>
<reference evidence="2 5" key="2">
    <citation type="submission" date="2019-07" db="EMBL/GenBank/DDBJ databases">
        <title>Whole genome shotgun sequence of Lactobacillus siliginis NBRC 101315.</title>
        <authorList>
            <person name="Hosoyama A."/>
            <person name="Uohara A."/>
            <person name="Ohji S."/>
            <person name="Ichikawa N."/>
        </authorList>
    </citation>
    <scope>NUCLEOTIDE SEQUENCE [LARGE SCALE GENOMIC DNA]</scope>
    <source>
        <strain evidence="2 5">NBRC 101315</strain>
    </source>
</reference>
<dbReference type="Proteomes" id="UP000321429">
    <property type="component" value="Unassembled WGS sequence"/>
</dbReference>
<keyword evidence="4" id="KW-1185">Reference proteome</keyword>
<name>A0A0R2L6L9_9LACO</name>
<accession>A0A0R2L6L9</accession>
<dbReference type="InterPro" id="IPR032710">
    <property type="entry name" value="NTF2-like_dom_sf"/>
</dbReference>
<dbReference type="Gene3D" id="3.10.450.50">
    <property type="match status" value="2"/>
</dbReference>
<dbReference type="OrthoDB" id="9812089at2"/>
<protein>
    <submittedName>
        <fullName evidence="2">Polyketide cyclase</fullName>
    </submittedName>
</protein>
<feature type="domain" description="SnoaL-like" evidence="1">
    <location>
        <begin position="9"/>
        <end position="101"/>
    </location>
</feature>
<dbReference type="SUPFAM" id="SSF54427">
    <property type="entry name" value="NTF2-like"/>
    <property type="match status" value="2"/>
</dbReference>
<dbReference type="PATRIC" id="fig|348151.3.peg.247"/>
<dbReference type="RefSeq" id="WP_057808569.1">
    <property type="nucleotide sequence ID" value="NZ_BJUD01000013.1"/>
</dbReference>
<dbReference type="Proteomes" id="UP000051139">
    <property type="component" value="Unassembled WGS sequence"/>
</dbReference>
<proteinExistence type="predicted"/>
<gene>
    <name evidence="3" type="ORF">IV55_GL000243</name>
    <name evidence="2" type="ORF">LSI01_09370</name>
</gene>
<comment type="caution">
    <text evidence="3">The sequence shown here is derived from an EMBL/GenBank/DDBJ whole genome shotgun (WGS) entry which is preliminary data.</text>
</comment>
<evidence type="ECO:0000313" key="5">
    <source>
        <dbReference type="Proteomes" id="UP000321429"/>
    </source>
</evidence>
<evidence type="ECO:0000313" key="2">
    <source>
        <dbReference type="EMBL" id="GEK28626.1"/>
    </source>
</evidence>
<evidence type="ECO:0000313" key="4">
    <source>
        <dbReference type="Proteomes" id="UP000051139"/>
    </source>
</evidence>
<dbReference type="EMBL" id="BJUD01000013">
    <property type="protein sequence ID" value="GEK28626.1"/>
    <property type="molecule type" value="Genomic_DNA"/>
</dbReference>
<dbReference type="Pfam" id="PF12680">
    <property type="entry name" value="SnoaL_2"/>
    <property type="match status" value="1"/>
</dbReference>
<dbReference type="AlphaFoldDB" id="A0A0R2L6L9"/>
<dbReference type="EMBL" id="JQCB01000001">
    <property type="protein sequence ID" value="KRN97315.1"/>
    <property type="molecule type" value="Genomic_DNA"/>
</dbReference>
<sequence>MTTKKDQAQAMLSAIETGNTDAILANVSPTKYIQHNLQFGNGRDAILASIPELQAYHPQLEFLRIIEDGDYVAVHTHYTFSDQPVTGFDIFRFENGKIVEHWDNLEAVTGATPSKHTAFDGPQQLTAAAVTTATKQLASAFQTDILINHQLDKLPQYVSSTLISHLPELADGAIAYTDFLNDTGNYQTAHLTVVENDFALLTSSGNENGQDVVYYDLIRTADNRIVELWRAKEIVLPVDQQANTNGKF</sequence>
<evidence type="ECO:0000313" key="3">
    <source>
        <dbReference type="EMBL" id="KRN97315.1"/>
    </source>
</evidence>
<organism evidence="3 4">
    <name type="scientific">Furfurilactobacillus siliginis</name>
    <dbReference type="NCBI Taxonomy" id="348151"/>
    <lineage>
        <taxon>Bacteria</taxon>
        <taxon>Bacillati</taxon>
        <taxon>Bacillota</taxon>
        <taxon>Bacilli</taxon>
        <taxon>Lactobacillales</taxon>
        <taxon>Lactobacillaceae</taxon>
        <taxon>Furfurilactobacillus</taxon>
    </lineage>
</organism>
<evidence type="ECO:0000259" key="1">
    <source>
        <dbReference type="Pfam" id="PF12680"/>
    </source>
</evidence>
<reference evidence="3 4" key="1">
    <citation type="journal article" date="2015" name="Genome Announc.">
        <title>Expanding the biotechnology potential of lactobacilli through comparative genomics of 213 strains and associated genera.</title>
        <authorList>
            <person name="Sun Z."/>
            <person name="Harris H.M."/>
            <person name="McCann A."/>
            <person name="Guo C."/>
            <person name="Argimon S."/>
            <person name="Zhang W."/>
            <person name="Yang X."/>
            <person name="Jeffery I.B."/>
            <person name="Cooney J.C."/>
            <person name="Kagawa T.F."/>
            <person name="Liu W."/>
            <person name="Song Y."/>
            <person name="Salvetti E."/>
            <person name="Wrobel A."/>
            <person name="Rasinkangas P."/>
            <person name="Parkhill J."/>
            <person name="Rea M.C."/>
            <person name="O'Sullivan O."/>
            <person name="Ritari J."/>
            <person name="Douillard F.P."/>
            <person name="Paul Ross R."/>
            <person name="Yang R."/>
            <person name="Briner A.E."/>
            <person name="Felis G.E."/>
            <person name="de Vos W.M."/>
            <person name="Barrangou R."/>
            <person name="Klaenhammer T.R."/>
            <person name="Caufield P.W."/>
            <person name="Cui Y."/>
            <person name="Zhang H."/>
            <person name="O'Toole P.W."/>
        </authorList>
    </citation>
    <scope>NUCLEOTIDE SEQUENCE [LARGE SCALE GENOMIC DNA]</scope>
    <source>
        <strain evidence="3 4">DSM 22696</strain>
    </source>
</reference>
<dbReference type="STRING" id="348151.IV55_GL000243"/>